<feature type="transmembrane region" description="Helical" evidence="8">
    <location>
        <begin position="230"/>
        <end position="253"/>
    </location>
</feature>
<feature type="transmembrane region" description="Helical" evidence="8">
    <location>
        <begin position="148"/>
        <end position="168"/>
    </location>
</feature>
<keyword evidence="5 8" id="KW-0812">Transmembrane</keyword>
<evidence type="ECO:0000256" key="8">
    <source>
        <dbReference type="SAM" id="Phobius"/>
    </source>
</evidence>
<name>L8JM51_9BACT</name>
<evidence type="ECO:0000256" key="1">
    <source>
        <dbReference type="ARBA" id="ARBA00004651"/>
    </source>
</evidence>
<feature type="transmembrane region" description="Helical" evidence="8">
    <location>
        <begin position="300"/>
        <end position="331"/>
    </location>
</feature>
<dbReference type="OrthoDB" id="9793390at2"/>
<dbReference type="InterPro" id="IPR002549">
    <property type="entry name" value="AI-2E-like"/>
</dbReference>
<keyword evidence="6 8" id="KW-1133">Transmembrane helix</keyword>
<comment type="similarity">
    <text evidence="2">Belongs to the autoinducer-2 exporter (AI-2E) (TC 2.A.86) family.</text>
</comment>
<dbReference type="eggNOG" id="COG0628">
    <property type="taxonomic scope" value="Bacteria"/>
</dbReference>
<evidence type="ECO:0000256" key="4">
    <source>
        <dbReference type="ARBA" id="ARBA00022475"/>
    </source>
</evidence>
<feature type="transmembrane region" description="Helical" evidence="8">
    <location>
        <begin position="35"/>
        <end position="52"/>
    </location>
</feature>
<evidence type="ECO:0000256" key="7">
    <source>
        <dbReference type="ARBA" id="ARBA00023136"/>
    </source>
</evidence>
<organism evidence="9 10">
    <name type="scientific">Fulvivirga imtechensis AK7</name>
    <dbReference type="NCBI Taxonomy" id="1237149"/>
    <lineage>
        <taxon>Bacteria</taxon>
        <taxon>Pseudomonadati</taxon>
        <taxon>Bacteroidota</taxon>
        <taxon>Cytophagia</taxon>
        <taxon>Cytophagales</taxon>
        <taxon>Fulvivirgaceae</taxon>
        <taxon>Fulvivirga</taxon>
    </lineage>
</organism>
<feature type="transmembrane region" description="Helical" evidence="8">
    <location>
        <begin position="199"/>
        <end position="224"/>
    </location>
</feature>
<evidence type="ECO:0000256" key="5">
    <source>
        <dbReference type="ARBA" id="ARBA00022692"/>
    </source>
</evidence>
<keyword evidence="7 8" id="KW-0472">Membrane</keyword>
<dbReference type="Pfam" id="PF01594">
    <property type="entry name" value="AI-2E_transport"/>
    <property type="match status" value="1"/>
</dbReference>
<keyword evidence="4" id="KW-1003">Cell membrane</keyword>
<evidence type="ECO:0000313" key="10">
    <source>
        <dbReference type="Proteomes" id="UP000011135"/>
    </source>
</evidence>
<comment type="caution">
    <text evidence="9">The sequence shown here is derived from an EMBL/GenBank/DDBJ whole genome shotgun (WGS) entry which is preliminary data.</text>
</comment>
<accession>L8JM51</accession>
<dbReference type="STRING" id="1237149.C900_00207"/>
<evidence type="ECO:0000256" key="3">
    <source>
        <dbReference type="ARBA" id="ARBA00022448"/>
    </source>
</evidence>
<dbReference type="AlphaFoldDB" id="L8JM51"/>
<dbReference type="EMBL" id="AMZN01000103">
    <property type="protein sequence ID" value="ELR68604.1"/>
    <property type="molecule type" value="Genomic_DNA"/>
</dbReference>
<evidence type="ECO:0000256" key="6">
    <source>
        <dbReference type="ARBA" id="ARBA00022989"/>
    </source>
</evidence>
<dbReference type="RefSeq" id="WP_009583100.1">
    <property type="nucleotide sequence ID" value="NZ_AMZN01000103.1"/>
</dbReference>
<evidence type="ECO:0000256" key="2">
    <source>
        <dbReference type="ARBA" id="ARBA00009773"/>
    </source>
</evidence>
<proteinExistence type="inferred from homology"/>
<keyword evidence="3" id="KW-0813">Transport</keyword>
<dbReference type="PANTHER" id="PTHR21716">
    <property type="entry name" value="TRANSMEMBRANE PROTEIN"/>
    <property type="match status" value="1"/>
</dbReference>
<feature type="transmembrane region" description="Helical" evidence="8">
    <location>
        <begin position="12"/>
        <end position="29"/>
    </location>
</feature>
<dbReference type="PANTHER" id="PTHR21716:SF53">
    <property type="entry name" value="PERMEASE PERM-RELATED"/>
    <property type="match status" value="1"/>
</dbReference>
<sequence>MPDNYLTKNNWLIKAVLVLLLLTLFFWGIYHAASFLKPLSVAFLVALLMLPVSRKAEAKGINRLWSSVISTLIVTTFIIFIIGLVGYQANQISSDSDELEKKGKEQLKKLEKQVTKTTGLTSEQIQSYLKKTGATKLQNTAENISSGIMNSLMDLLLMLIYTYLFLYYRRHFKKFILKITTDGKKEEARKTMEETSALALHYLGGRFMLIAILAVCYGTGLTLLGVKFGIFYGILGALLSLIPYIGNVIALALPLLTATIYGSPTTIIGVLILFAVVQFIESYLLEPLIVGKKVNIHPMMTILVVVLGGILWGVPGMIIAIPYLGILVILFSKLKALEPVAFLLSDDS</sequence>
<comment type="subcellular location">
    <subcellularLocation>
        <location evidence="1">Cell membrane</location>
        <topology evidence="1">Multi-pass membrane protein</topology>
    </subcellularLocation>
</comment>
<dbReference type="Proteomes" id="UP000011135">
    <property type="component" value="Unassembled WGS sequence"/>
</dbReference>
<keyword evidence="10" id="KW-1185">Reference proteome</keyword>
<dbReference type="GO" id="GO:0005886">
    <property type="term" value="C:plasma membrane"/>
    <property type="evidence" value="ECO:0007669"/>
    <property type="project" value="UniProtKB-SubCell"/>
</dbReference>
<feature type="transmembrane region" description="Helical" evidence="8">
    <location>
        <begin position="64"/>
        <end position="87"/>
    </location>
</feature>
<gene>
    <name evidence="9" type="ORF">C900_00207</name>
</gene>
<evidence type="ECO:0000313" key="9">
    <source>
        <dbReference type="EMBL" id="ELR68604.1"/>
    </source>
</evidence>
<protein>
    <recommendedName>
        <fullName evidence="11">AI-2E family transporter</fullName>
    </recommendedName>
</protein>
<feature type="transmembrane region" description="Helical" evidence="8">
    <location>
        <begin position="260"/>
        <end position="280"/>
    </location>
</feature>
<evidence type="ECO:0008006" key="11">
    <source>
        <dbReference type="Google" id="ProtNLM"/>
    </source>
</evidence>
<reference evidence="9 10" key="1">
    <citation type="submission" date="2012-12" db="EMBL/GenBank/DDBJ databases">
        <title>Genome assembly of Fulvivirga imtechensis AK7.</title>
        <authorList>
            <person name="Nupur N."/>
            <person name="Khatri I."/>
            <person name="Kumar R."/>
            <person name="Subramanian S."/>
            <person name="Pinnaka A."/>
        </authorList>
    </citation>
    <scope>NUCLEOTIDE SEQUENCE [LARGE SCALE GENOMIC DNA]</scope>
    <source>
        <strain evidence="9 10">AK7</strain>
    </source>
</reference>